<protein>
    <submittedName>
        <fullName evidence="2">DoxX family protein</fullName>
    </submittedName>
</protein>
<feature type="transmembrane region" description="Helical" evidence="1">
    <location>
        <begin position="134"/>
        <end position="154"/>
    </location>
</feature>
<feature type="transmembrane region" description="Helical" evidence="1">
    <location>
        <begin position="236"/>
        <end position="254"/>
    </location>
</feature>
<evidence type="ECO:0000313" key="3">
    <source>
        <dbReference type="Proteomes" id="UP000602198"/>
    </source>
</evidence>
<evidence type="ECO:0000313" key="2">
    <source>
        <dbReference type="EMBL" id="MBL1078997.1"/>
    </source>
</evidence>
<accession>A0ABS1MEL4</accession>
<reference evidence="2 3" key="1">
    <citation type="submission" date="2021-01" db="EMBL/GenBank/DDBJ databases">
        <title>WGS of actinomycetes isolated from Thailand.</title>
        <authorList>
            <person name="Thawai C."/>
        </authorList>
    </citation>
    <scope>NUCLEOTIDE SEQUENCE [LARGE SCALE GENOMIC DNA]</scope>
    <source>
        <strain evidence="2 3">LPG 2</strain>
    </source>
</reference>
<keyword evidence="3" id="KW-1185">Reference proteome</keyword>
<evidence type="ECO:0000256" key="1">
    <source>
        <dbReference type="SAM" id="Phobius"/>
    </source>
</evidence>
<gene>
    <name evidence="2" type="ORF">JK358_31795</name>
</gene>
<name>A0ABS1MEL4_9NOCA</name>
<keyword evidence="1" id="KW-1133">Transmembrane helix</keyword>
<feature type="transmembrane region" description="Helical" evidence="1">
    <location>
        <begin position="100"/>
        <end position="122"/>
    </location>
</feature>
<keyword evidence="1" id="KW-0472">Membrane</keyword>
<keyword evidence="1" id="KW-0812">Transmembrane</keyword>
<proteinExistence type="predicted"/>
<organism evidence="2 3">
    <name type="scientific">Nocardia acididurans</name>
    <dbReference type="NCBI Taxonomy" id="2802282"/>
    <lineage>
        <taxon>Bacteria</taxon>
        <taxon>Bacillati</taxon>
        <taxon>Actinomycetota</taxon>
        <taxon>Actinomycetes</taxon>
        <taxon>Mycobacteriales</taxon>
        <taxon>Nocardiaceae</taxon>
        <taxon>Nocardia</taxon>
    </lineage>
</organism>
<sequence length="447" mass="49683">MSVQLEAAVVRDEPVLDEPKGWNPATRLLFRFCFLYFGLFCVIYPQPIFALFGITQNWLSEDVVKALNSWPSPVVEWVGRTVFGVNAELNFSSGSGDQTYLWVLVFCILVTAVAGTVVWILLDRRRTEYRRLAGWFLLFLRVILAGQMLGYGFAKAIPNQMQVPDLVTMLTPYGEFTHMAVLWSQVGTSPVYQSLLGIAEVLGGVLLLLPRTVLAGVLLSLVSMAQVWVLNMTYDVPVKLLSFHLLLLSLVLLAPEAKRLLAFLSGSASGPTTAPNPFTSRKARRISAAALAVVLAWFVLADVVNARDGWREYGGGREKPELYGIWAVTEFTRDGQPVPPLLTDETRWRRLIFDYPNTAVYQRMDDGFVPIAAEIDSAAHRLTVRAPGGDAPLGSFTFERPQPERLMLTGELEGRPVTIALDLVDSDRFPLRQGGLHLIQDFPDGVR</sequence>
<feature type="transmembrane region" description="Helical" evidence="1">
    <location>
        <begin position="28"/>
        <end position="54"/>
    </location>
</feature>
<comment type="caution">
    <text evidence="2">The sequence shown here is derived from an EMBL/GenBank/DDBJ whole genome shotgun (WGS) entry which is preliminary data.</text>
</comment>
<dbReference type="EMBL" id="JAERRJ010000014">
    <property type="protein sequence ID" value="MBL1078997.1"/>
    <property type="molecule type" value="Genomic_DNA"/>
</dbReference>
<dbReference type="RefSeq" id="WP_201954886.1">
    <property type="nucleotide sequence ID" value="NZ_JAERRJ010000014.1"/>
</dbReference>
<dbReference type="Proteomes" id="UP000602198">
    <property type="component" value="Unassembled WGS sequence"/>
</dbReference>